<reference evidence="3 4" key="1">
    <citation type="submission" date="2019-02" db="EMBL/GenBank/DDBJ databases">
        <title>Sequencing the genomes of 1000 actinobacteria strains.</title>
        <authorList>
            <person name="Klenk H.-P."/>
        </authorList>
    </citation>
    <scope>NUCLEOTIDE SEQUENCE [LARGE SCALE GENOMIC DNA]</scope>
    <source>
        <strain evidence="3 4">DSM 45779</strain>
    </source>
</reference>
<evidence type="ECO:0000256" key="2">
    <source>
        <dbReference type="SAM" id="Phobius"/>
    </source>
</evidence>
<comment type="caution">
    <text evidence="3">The sequence shown here is derived from an EMBL/GenBank/DDBJ whole genome shotgun (WGS) entry which is preliminary data.</text>
</comment>
<accession>A0A4Q7UVW3</accession>
<organism evidence="3 4">
    <name type="scientific">Pseudonocardia sediminis</name>
    <dbReference type="NCBI Taxonomy" id="1397368"/>
    <lineage>
        <taxon>Bacteria</taxon>
        <taxon>Bacillati</taxon>
        <taxon>Actinomycetota</taxon>
        <taxon>Actinomycetes</taxon>
        <taxon>Pseudonocardiales</taxon>
        <taxon>Pseudonocardiaceae</taxon>
        <taxon>Pseudonocardia</taxon>
    </lineage>
</organism>
<dbReference type="NCBIfam" id="TIGR00278">
    <property type="entry name" value="membrane protein insertion efficiency factor YidD"/>
    <property type="match status" value="1"/>
</dbReference>
<dbReference type="SMART" id="SM01234">
    <property type="entry name" value="Haemolytic"/>
    <property type="match status" value="1"/>
</dbReference>
<keyword evidence="2" id="KW-0812">Transmembrane</keyword>
<feature type="region of interest" description="Disordered" evidence="1">
    <location>
        <begin position="1"/>
        <end position="23"/>
    </location>
</feature>
<sequence length="151" mass="16510">MLPEDVPADPGEDGTPPEESRLKRWWRRLRRHTSETRKEAREASDPTDGGCEWGCDWIDGCETCDGCDACSGCDLMRLSTVLLAVAALTPPAASGSTAVAALRFYRRRLTRWTPRCPSTPSCSAYALAAVEELGPRRGLAAAARRVRDCGR</sequence>
<dbReference type="Pfam" id="PF01809">
    <property type="entry name" value="YidD"/>
    <property type="match status" value="1"/>
</dbReference>
<evidence type="ECO:0000256" key="1">
    <source>
        <dbReference type="SAM" id="MobiDB-lite"/>
    </source>
</evidence>
<dbReference type="EMBL" id="SHKL01000001">
    <property type="protein sequence ID" value="RZT84273.1"/>
    <property type="molecule type" value="Genomic_DNA"/>
</dbReference>
<dbReference type="Proteomes" id="UP000291591">
    <property type="component" value="Unassembled WGS sequence"/>
</dbReference>
<gene>
    <name evidence="3" type="ORF">EV383_1111</name>
</gene>
<dbReference type="RefSeq" id="WP_207223445.1">
    <property type="nucleotide sequence ID" value="NZ_SHKL01000001.1"/>
</dbReference>
<dbReference type="AlphaFoldDB" id="A0A4Q7UVW3"/>
<protein>
    <submittedName>
        <fullName evidence="3">Hemolytic domain-containing protein</fullName>
    </submittedName>
</protein>
<proteinExistence type="predicted"/>
<name>A0A4Q7UVW3_PSEST</name>
<keyword evidence="2" id="KW-0472">Membrane</keyword>
<keyword evidence="2" id="KW-1133">Transmembrane helix</keyword>
<evidence type="ECO:0000313" key="4">
    <source>
        <dbReference type="Proteomes" id="UP000291591"/>
    </source>
</evidence>
<feature type="transmembrane region" description="Helical" evidence="2">
    <location>
        <begin position="81"/>
        <end position="105"/>
    </location>
</feature>
<evidence type="ECO:0000313" key="3">
    <source>
        <dbReference type="EMBL" id="RZT84273.1"/>
    </source>
</evidence>
<feature type="compositionally biased region" description="Acidic residues" evidence="1">
    <location>
        <begin position="1"/>
        <end position="16"/>
    </location>
</feature>
<dbReference type="InterPro" id="IPR002696">
    <property type="entry name" value="Membr_insert_effic_factor_YidD"/>
</dbReference>
<keyword evidence="4" id="KW-1185">Reference proteome</keyword>